<dbReference type="Proteomes" id="UP001519332">
    <property type="component" value="Unassembled WGS sequence"/>
</dbReference>
<reference evidence="2 3" key="1">
    <citation type="submission" date="2021-03" db="EMBL/GenBank/DDBJ databases">
        <title>Sequencing the genomes of 1000 actinobacteria strains.</title>
        <authorList>
            <person name="Klenk H.-P."/>
        </authorList>
    </citation>
    <scope>NUCLEOTIDE SEQUENCE [LARGE SCALE GENOMIC DNA]</scope>
    <source>
        <strain evidence="2 3">DSM 46670</strain>
    </source>
</reference>
<protein>
    <submittedName>
        <fullName evidence="2">Membrane protein</fullName>
    </submittedName>
</protein>
<dbReference type="SUPFAM" id="SSF53649">
    <property type="entry name" value="Alkaline phosphatase-like"/>
    <property type="match status" value="1"/>
</dbReference>
<keyword evidence="1" id="KW-0812">Transmembrane</keyword>
<accession>A0ABS4TKM7</accession>
<dbReference type="EMBL" id="JAGINW010000001">
    <property type="protein sequence ID" value="MBP2324560.1"/>
    <property type="molecule type" value="Genomic_DNA"/>
</dbReference>
<evidence type="ECO:0000256" key="1">
    <source>
        <dbReference type="SAM" id="Phobius"/>
    </source>
</evidence>
<evidence type="ECO:0000313" key="3">
    <source>
        <dbReference type="Proteomes" id="UP001519332"/>
    </source>
</evidence>
<keyword evidence="1" id="KW-0472">Membrane</keyword>
<feature type="transmembrane region" description="Helical" evidence="1">
    <location>
        <begin position="76"/>
        <end position="94"/>
    </location>
</feature>
<keyword evidence="3" id="KW-1185">Reference proteome</keyword>
<keyword evidence="1" id="KW-1133">Transmembrane helix</keyword>
<sequence>MTTDGRFLSDAPGEPRAWRRVAASVTTALAGLLLLFALVAPNQLNDLSVWAFVRIPIEGLLGVAIVLMLPPRPRQIAVMLAGTVLGVLTVLKIIDMGFFSTLNRPFDPVFDWSFFGPAIDFLSNSIGRTGAVAAGIGAAILALGLIMLVPLSAMRLTKLVVAHRMAATRTITVLTVIWVISAAFSLPIASKSAASLAYAHAVQANASLKDSDAFAKETAVDQFRDTPPDQLLTALRGKDVVISFVESYGRVAVEDPVISPPIDALLDAGTSKLQAAGFGAKSAFLTSSTSGGGSWLAHATLQSGLYVNNQKRYNTFTSGDRLTLSSAFRSAGWRTVGIVPQNDQPWPEGDIYNYSKYYEKHNVGYKGKNFFYAAMPDQYTLSAFQRNERSAPDRQPVMAEIDLVSSHTPFVPLPQLIDWNAVGDGSVFGPMADKGQKPEEVWNDAGKTRTAYGESIQYSLSTLISYVQTYGDDNLVLVVLGDHQPAPVVTGDGAGRDVPITIIAKDPTVLDKISGWRWHDGLNPGPQAPVWPMNSFRDQFMTAFGSQPAHPHR</sequence>
<evidence type="ECO:0000313" key="2">
    <source>
        <dbReference type="EMBL" id="MBP2324560.1"/>
    </source>
</evidence>
<comment type="caution">
    <text evidence="2">The sequence shown here is derived from an EMBL/GenBank/DDBJ whole genome shotgun (WGS) entry which is preliminary data.</text>
</comment>
<dbReference type="Gene3D" id="3.40.720.10">
    <property type="entry name" value="Alkaline Phosphatase, subunit A"/>
    <property type="match status" value="1"/>
</dbReference>
<dbReference type="RefSeq" id="WP_209641885.1">
    <property type="nucleotide sequence ID" value="NZ_JAGINW010000001.1"/>
</dbReference>
<gene>
    <name evidence="2" type="ORF">JOF56_004945</name>
</gene>
<name>A0ABS4TKM7_9PSEU</name>
<organism evidence="2 3">
    <name type="scientific">Kibdelosporangium banguiense</name>
    <dbReference type="NCBI Taxonomy" id="1365924"/>
    <lineage>
        <taxon>Bacteria</taxon>
        <taxon>Bacillati</taxon>
        <taxon>Actinomycetota</taxon>
        <taxon>Actinomycetes</taxon>
        <taxon>Pseudonocardiales</taxon>
        <taxon>Pseudonocardiaceae</taxon>
        <taxon>Kibdelosporangium</taxon>
    </lineage>
</organism>
<feature type="transmembrane region" description="Helical" evidence="1">
    <location>
        <begin position="166"/>
        <end position="186"/>
    </location>
</feature>
<feature type="transmembrane region" description="Helical" evidence="1">
    <location>
        <begin position="21"/>
        <end position="41"/>
    </location>
</feature>
<dbReference type="InterPro" id="IPR017850">
    <property type="entry name" value="Alkaline_phosphatase_core_sf"/>
</dbReference>
<proteinExistence type="predicted"/>
<feature type="transmembrane region" description="Helical" evidence="1">
    <location>
        <begin position="131"/>
        <end position="154"/>
    </location>
</feature>
<feature type="transmembrane region" description="Helical" evidence="1">
    <location>
        <begin position="47"/>
        <end position="69"/>
    </location>
</feature>